<evidence type="ECO:0000256" key="4">
    <source>
        <dbReference type="PIRSR" id="PIRSR606118-50"/>
    </source>
</evidence>
<dbReference type="PANTHER" id="PTHR30461:SF23">
    <property type="entry name" value="DNA RECOMBINASE-RELATED"/>
    <property type="match status" value="1"/>
</dbReference>
<dbReference type="PANTHER" id="PTHR30461">
    <property type="entry name" value="DNA-INVERTASE FROM LAMBDOID PROPHAGE"/>
    <property type="match status" value="1"/>
</dbReference>
<dbReference type="GO" id="GO:0003677">
    <property type="term" value="F:DNA binding"/>
    <property type="evidence" value="ECO:0007669"/>
    <property type="project" value="UniProtKB-KW"/>
</dbReference>
<dbReference type="InterPro" id="IPR050639">
    <property type="entry name" value="SSR_resolvase"/>
</dbReference>
<proteinExistence type="predicted"/>
<dbReference type="STRING" id="425514.SAMN05443550_1044"/>
<dbReference type="Pfam" id="PF00239">
    <property type="entry name" value="Resolvase"/>
    <property type="match status" value="1"/>
</dbReference>
<dbReference type="Gene3D" id="3.40.50.1390">
    <property type="entry name" value="Resolvase, N-terminal catalytic domain"/>
    <property type="match status" value="1"/>
</dbReference>
<evidence type="ECO:0000259" key="6">
    <source>
        <dbReference type="PROSITE" id="PS51736"/>
    </source>
</evidence>
<reference evidence="7 8" key="1">
    <citation type="submission" date="2016-10" db="EMBL/GenBank/DDBJ databases">
        <authorList>
            <person name="de Groot N.N."/>
        </authorList>
    </citation>
    <scope>NUCLEOTIDE SEQUENCE [LARGE SCALE GENOMIC DNA]</scope>
    <source>
        <strain evidence="7 8">DSM 19033</strain>
    </source>
</reference>
<keyword evidence="8" id="KW-1185">Reference proteome</keyword>
<dbReference type="EMBL" id="FNRA01000004">
    <property type="protein sequence ID" value="SEA58320.1"/>
    <property type="molecule type" value="Genomic_DNA"/>
</dbReference>
<evidence type="ECO:0000256" key="2">
    <source>
        <dbReference type="ARBA" id="ARBA00023125"/>
    </source>
</evidence>
<dbReference type="InterPro" id="IPR006118">
    <property type="entry name" value="Recombinase_CS"/>
</dbReference>
<keyword evidence="1" id="KW-0229">DNA integration</keyword>
<name>A0A1H4CDC4_9SPHI</name>
<feature type="domain" description="Resolvase/invertase-type recombinase catalytic" evidence="6">
    <location>
        <begin position="3"/>
        <end position="152"/>
    </location>
</feature>
<keyword evidence="3" id="KW-0233">DNA recombination</keyword>
<dbReference type="SUPFAM" id="SSF53041">
    <property type="entry name" value="Resolvase-like"/>
    <property type="match status" value="1"/>
</dbReference>
<dbReference type="AlphaFoldDB" id="A0A1H4CDC4"/>
<organism evidence="7 8">
    <name type="scientific">Pedobacter hartonius</name>
    <dbReference type="NCBI Taxonomy" id="425514"/>
    <lineage>
        <taxon>Bacteria</taxon>
        <taxon>Pseudomonadati</taxon>
        <taxon>Bacteroidota</taxon>
        <taxon>Sphingobacteriia</taxon>
        <taxon>Sphingobacteriales</taxon>
        <taxon>Sphingobacteriaceae</taxon>
        <taxon>Pedobacter</taxon>
    </lineage>
</organism>
<dbReference type="Proteomes" id="UP000198850">
    <property type="component" value="Unassembled WGS sequence"/>
</dbReference>
<dbReference type="GO" id="GO:0015074">
    <property type="term" value="P:DNA integration"/>
    <property type="evidence" value="ECO:0007669"/>
    <property type="project" value="UniProtKB-KW"/>
</dbReference>
<dbReference type="SMART" id="SM00857">
    <property type="entry name" value="Resolvase"/>
    <property type="match status" value="1"/>
</dbReference>
<evidence type="ECO:0000256" key="5">
    <source>
        <dbReference type="PROSITE-ProRule" id="PRU10137"/>
    </source>
</evidence>
<evidence type="ECO:0000313" key="7">
    <source>
        <dbReference type="EMBL" id="SEA58320.1"/>
    </source>
</evidence>
<evidence type="ECO:0000313" key="8">
    <source>
        <dbReference type="Proteomes" id="UP000198850"/>
    </source>
</evidence>
<protein>
    <submittedName>
        <fullName evidence="7">Resolvase, N terminal domain</fullName>
    </submittedName>
</protein>
<dbReference type="GO" id="GO:0000150">
    <property type="term" value="F:DNA strand exchange activity"/>
    <property type="evidence" value="ECO:0007669"/>
    <property type="project" value="InterPro"/>
</dbReference>
<dbReference type="PROSITE" id="PS00397">
    <property type="entry name" value="RECOMBINASES_1"/>
    <property type="match status" value="1"/>
</dbReference>
<dbReference type="CDD" id="cd00338">
    <property type="entry name" value="Ser_Recombinase"/>
    <property type="match status" value="1"/>
</dbReference>
<dbReference type="InterPro" id="IPR036162">
    <property type="entry name" value="Resolvase-like_N_sf"/>
</dbReference>
<sequence length="165" mass="19359">MAIAHLYIRVSTDEQADKGFSERDQEERLRTHCTRNNIQIGKVLIEDYSAKTFDRPEWKKIMTELKRTKGKNCDYIMFTKWDRFSRNTADAYGMINSLMLLKIEPVAIEQPLDLSVPESKIILAVYLSMPEVENDRRALNIFYGMRKGRKEGRWMGKAFRAMSIK</sequence>
<accession>A0A1H4CDC4</accession>
<evidence type="ECO:0000256" key="1">
    <source>
        <dbReference type="ARBA" id="ARBA00022908"/>
    </source>
</evidence>
<dbReference type="PROSITE" id="PS51736">
    <property type="entry name" value="RECOMBINASES_3"/>
    <property type="match status" value="1"/>
</dbReference>
<keyword evidence="2" id="KW-0238">DNA-binding</keyword>
<evidence type="ECO:0000256" key="3">
    <source>
        <dbReference type="ARBA" id="ARBA00023172"/>
    </source>
</evidence>
<dbReference type="InterPro" id="IPR006119">
    <property type="entry name" value="Resolv_N"/>
</dbReference>
<dbReference type="RefSeq" id="WP_245735182.1">
    <property type="nucleotide sequence ID" value="NZ_FNRA01000004.1"/>
</dbReference>
<feature type="active site" description="O-(5'-phospho-DNA)-serine intermediate" evidence="4 5">
    <location>
        <position position="11"/>
    </location>
</feature>
<gene>
    <name evidence="7" type="ORF">SAMN05443550_1044</name>
</gene>